<dbReference type="Proteomes" id="UP001317629">
    <property type="component" value="Plasmid pSS37A-Re-2"/>
</dbReference>
<accession>A0ABM8EEI5</accession>
<protein>
    <submittedName>
        <fullName evidence="1">Uncharacterized protein</fullName>
    </submittedName>
</protein>
<sequence length="63" mass="7081">MLLDIRYLDIGHGSPLRDICRRAHARLNETLPAGPFQRLDVFVPKALMAGLEVKRIAPQYVAP</sequence>
<evidence type="ECO:0000313" key="2">
    <source>
        <dbReference type="Proteomes" id="UP001317629"/>
    </source>
</evidence>
<gene>
    <name evidence="1" type="ORF">SS37A_39940</name>
</gene>
<proteinExistence type="predicted"/>
<keyword evidence="2" id="KW-1185">Reference proteome</keyword>
<reference evidence="1 2" key="1">
    <citation type="journal article" date="2023" name="Int. J. Syst. Evol. Microbiol.">
        <title>Methylocystis iwaonis sp. nov., a type II methane-oxidizing bacterium from surface soil of a rice paddy field in Japan, and emended description of the genus Methylocystis (ex Whittenbury et al. 1970) Bowman et al. 1993.</title>
        <authorList>
            <person name="Kaise H."/>
            <person name="Sawadogo J.B."/>
            <person name="Alam M.S."/>
            <person name="Ueno C."/>
            <person name="Dianou D."/>
            <person name="Shinjo R."/>
            <person name="Asakawa S."/>
        </authorList>
    </citation>
    <scope>NUCLEOTIDE SEQUENCE [LARGE SCALE GENOMIC DNA]</scope>
    <source>
        <strain evidence="1 2">SS37A-Re</strain>
    </source>
</reference>
<evidence type="ECO:0000313" key="1">
    <source>
        <dbReference type="EMBL" id="BDV36464.1"/>
    </source>
</evidence>
<dbReference type="EMBL" id="AP027144">
    <property type="protein sequence ID" value="BDV36464.1"/>
    <property type="molecule type" value="Genomic_DNA"/>
</dbReference>
<name>A0ABM8EEI5_9HYPH</name>
<organism evidence="1 2">
    <name type="scientific">Methylocystis iwaonis</name>
    <dbReference type="NCBI Taxonomy" id="2885079"/>
    <lineage>
        <taxon>Bacteria</taxon>
        <taxon>Pseudomonadati</taxon>
        <taxon>Pseudomonadota</taxon>
        <taxon>Alphaproteobacteria</taxon>
        <taxon>Hyphomicrobiales</taxon>
        <taxon>Methylocystaceae</taxon>
        <taxon>Methylocystis</taxon>
    </lineage>
</organism>
<keyword evidence="1" id="KW-0614">Plasmid</keyword>
<geneLocation type="plasmid" evidence="1 2">
    <name>pSS37A-Re-2</name>
</geneLocation>